<dbReference type="RefSeq" id="WP_074664039.1">
    <property type="nucleotide sequence ID" value="NZ_MUGV01000036.1"/>
</dbReference>
<evidence type="ECO:0000259" key="1">
    <source>
        <dbReference type="Pfam" id="PF06742"/>
    </source>
</evidence>
<dbReference type="Gene3D" id="2.60.120.600">
    <property type="entry name" value="Domain of unknown function DUF1214, C-terminal domain"/>
    <property type="match status" value="1"/>
</dbReference>
<dbReference type="SUPFAM" id="SSF160935">
    <property type="entry name" value="VPA0735-like"/>
    <property type="match status" value="1"/>
</dbReference>
<accession>A0ABX4BLC5</accession>
<evidence type="ECO:0000313" key="4">
    <source>
        <dbReference type="Proteomes" id="UP000198382"/>
    </source>
</evidence>
<protein>
    <recommendedName>
        <fullName evidence="5">DUF1254 domain-containing protein</fullName>
    </recommendedName>
</protein>
<dbReference type="Pfam" id="PF06742">
    <property type="entry name" value="DUF1214"/>
    <property type="match status" value="1"/>
</dbReference>
<sequence>MKNKYLSLFLIAILLVVSCKKGEEVKGEKKQSDSDDRYSVIANSAFDDNYPTKESSLALDDELYFQRAVQVYLWSLPAVNMYAMKEGLGKTSGEGYNVISVYEKRLKPRTIITTPNSDVIYALGFADLSKTGPLVLDVPPNLQGILDDFWHRPLVGPKINTIQYLGDIGFPGPDRGKGGKYLVIPENYKGQVDTKNYFVYKSKTNGVFIFQRGFFKSIDDLTPGVKAVEGIKVYPLSGDKKEMVFKHVSDVASNALFAHDHTYFEMLDRLIQSEQIDDIDPYMHGMMAALGISKGADFKLSEKDKAMLDKAGETAWKMAKNVSANFDREKDGLWWKDRKWVAHAHTKYDDFMHTLLDEEFRDRATGYTDVDAKAHMYVNHYSISTGMMSSIPGLGAKYGNAYKDSDGDYIRGENSYKITFPANPPAGLFWSFTIYDAETAAGVDAKDQVYSSLNSMNNLVKNSDGSFTIYIAPEKPKGNVNWIKSVPKRGWFALFRFYGPKQEFFDRKYKVGDIEKVK</sequence>
<reference evidence="3 4" key="1">
    <citation type="submission" date="2016-11" db="EMBL/GenBank/DDBJ databases">
        <title>Whole genomes of Flavobacteriaceae.</title>
        <authorList>
            <person name="Stine C."/>
            <person name="Li C."/>
            <person name="Tadesse D."/>
        </authorList>
    </citation>
    <scope>NUCLEOTIDE SEQUENCE [LARGE SCALE GENOMIC DNA]</scope>
    <source>
        <strain evidence="3 4">DSM 15937</strain>
    </source>
</reference>
<keyword evidence="4" id="KW-1185">Reference proteome</keyword>
<dbReference type="Pfam" id="PF06863">
    <property type="entry name" value="DUF1254"/>
    <property type="match status" value="1"/>
</dbReference>
<dbReference type="PROSITE" id="PS51257">
    <property type="entry name" value="PROKAR_LIPOPROTEIN"/>
    <property type="match status" value="1"/>
</dbReference>
<organism evidence="3 4">
    <name type="scientific">Flavobacterium frigidimaris</name>
    <dbReference type="NCBI Taxonomy" id="262320"/>
    <lineage>
        <taxon>Bacteria</taxon>
        <taxon>Pseudomonadati</taxon>
        <taxon>Bacteroidota</taxon>
        <taxon>Flavobacteriia</taxon>
        <taxon>Flavobacteriales</taxon>
        <taxon>Flavobacteriaceae</taxon>
        <taxon>Flavobacterium</taxon>
    </lineage>
</organism>
<gene>
    <name evidence="3" type="ORF">B0A65_18690</name>
</gene>
<evidence type="ECO:0000313" key="3">
    <source>
        <dbReference type="EMBL" id="OXA76540.1"/>
    </source>
</evidence>
<dbReference type="InterPro" id="IPR037049">
    <property type="entry name" value="DUF1214_C_sf"/>
</dbReference>
<evidence type="ECO:0008006" key="5">
    <source>
        <dbReference type="Google" id="ProtNLM"/>
    </source>
</evidence>
<name>A0ABX4BLC5_FLAFR</name>
<dbReference type="PANTHER" id="PTHR36509:SF3">
    <property type="entry name" value="SIGNAL PEPTIDE PROTEIN"/>
    <property type="match status" value="1"/>
</dbReference>
<dbReference type="EMBL" id="MUGV01000036">
    <property type="protein sequence ID" value="OXA76540.1"/>
    <property type="molecule type" value="Genomic_DNA"/>
</dbReference>
<dbReference type="InterPro" id="IPR010679">
    <property type="entry name" value="DUF1254"/>
</dbReference>
<evidence type="ECO:0000259" key="2">
    <source>
        <dbReference type="Pfam" id="PF06863"/>
    </source>
</evidence>
<dbReference type="Gene3D" id="2.60.40.1610">
    <property type="entry name" value="Domain of unknown function DUF1254"/>
    <property type="match status" value="1"/>
</dbReference>
<dbReference type="Proteomes" id="UP000198382">
    <property type="component" value="Unassembled WGS sequence"/>
</dbReference>
<feature type="domain" description="DUF1214" evidence="1">
    <location>
        <begin position="396"/>
        <end position="502"/>
    </location>
</feature>
<feature type="domain" description="DUF1254" evidence="2">
    <location>
        <begin position="97"/>
        <end position="235"/>
    </location>
</feature>
<dbReference type="Gene3D" id="1.10.3360.10">
    <property type="entry name" value="VPA0735-like domain"/>
    <property type="match status" value="1"/>
</dbReference>
<dbReference type="PANTHER" id="PTHR36509">
    <property type="entry name" value="BLL3101 PROTEIN"/>
    <property type="match status" value="1"/>
</dbReference>
<dbReference type="InterPro" id="IPR010621">
    <property type="entry name" value="DUF1214"/>
</dbReference>
<dbReference type="InterPro" id="IPR037050">
    <property type="entry name" value="DUF1254_sf"/>
</dbReference>
<proteinExistence type="predicted"/>
<comment type="caution">
    <text evidence="3">The sequence shown here is derived from an EMBL/GenBank/DDBJ whole genome shotgun (WGS) entry which is preliminary data.</text>
</comment>